<reference evidence="4" key="1">
    <citation type="journal article" date="2020" name="mSystems">
        <title>Genome- and Community-Level Interaction Insights into Carbon Utilization and Element Cycling Functions of Hydrothermarchaeota in Hydrothermal Sediment.</title>
        <authorList>
            <person name="Zhou Z."/>
            <person name="Liu Y."/>
            <person name="Xu W."/>
            <person name="Pan J."/>
            <person name="Luo Z.H."/>
            <person name="Li M."/>
        </authorList>
    </citation>
    <scope>NUCLEOTIDE SEQUENCE [LARGE SCALE GENOMIC DNA]</scope>
    <source>
        <strain evidence="4">SpSt-774</strain>
    </source>
</reference>
<dbReference type="SUPFAM" id="SSF55120">
    <property type="entry name" value="Pseudouridine synthase"/>
    <property type="match status" value="1"/>
</dbReference>
<evidence type="ECO:0000256" key="1">
    <source>
        <dbReference type="ARBA" id="ARBA00007953"/>
    </source>
</evidence>
<keyword evidence="2" id="KW-0413">Isomerase</keyword>
<dbReference type="GO" id="GO:0009982">
    <property type="term" value="F:pseudouridine synthase activity"/>
    <property type="evidence" value="ECO:0007669"/>
    <property type="project" value="InterPro"/>
</dbReference>
<dbReference type="PROSITE" id="PS50984">
    <property type="entry name" value="TRUD"/>
    <property type="match status" value="1"/>
</dbReference>
<comment type="similarity">
    <text evidence="1">Belongs to the pseudouridine synthase TruD family.</text>
</comment>
<dbReference type="GO" id="GO:0003723">
    <property type="term" value="F:RNA binding"/>
    <property type="evidence" value="ECO:0007669"/>
    <property type="project" value="InterPro"/>
</dbReference>
<dbReference type="InterPro" id="IPR042214">
    <property type="entry name" value="TruD_catalytic"/>
</dbReference>
<comment type="caution">
    <text evidence="4">The sequence shown here is derived from an EMBL/GenBank/DDBJ whole genome shotgun (WGS) entry which is preliminary data.</text>
</comment>
<organism evidence="4">
    <name type="scientific">candidate division WOR-3 bacterium</name>
    <dbReference type="NCBI Taxonomy" id="2052148"/>
    <lineage>
        <taxon>Bacteria</taxon>
        <taxon>Bacteria division WOR-3</taxon>
    </lineage>
</organism>
<proteinExistence type="inferred from homology"/>
<name>A0A7C4TGS6_UNCW3</name>
<dbReference type="EMBL" id="DTGZ01000076">
    <property type="protein sequence ID" value="HGV97463.1"/>
    <property type="molecule type" value="Genomic_DNA"/>
</dbReference>
<dbReference type="PIRSF" id="PIRSF037016">
    <property type="entry name" value="Pseudouridin_synth_euk_prd"/>
    <property type="match status" value="1"/>
</dbReference>
<dbReference type="InterPro" id="IPR011760">
    <property type="entry name" value="PsdUridine_synth_TruD_insert"/>
</dbReference>
<accession>A0A7C4TGS6</accession>
<evidence type="ECO:0000259" key="3">
    <source>
        <dbReference type="PROSITE" id="PS50984"/>
    </source>
</evidence>
<dbReference type="Gene3D" id="3.30.2350.20">
    <property type="entry name" value="TruD, catalytic domain"/>
    <property type="match status" value="2"/>
</dbReference>
<dbReference type="GO" id="GO:0006396">
    <property type="term" value="P:RNA processing"/>
    <property type="evidence" value="ECO:0007669"/>
    <property type="project" value="UniProtKB-ARBA"/>
</dbReference>
<dbReference type="PANTHER" id="PTHR13326">
    <property type="entry name" value="TRNA PSEUDOURIDINE SYNTHASE D"/>
    <property type="match status" value="1"/>
</dbReference>
<evidence type="ECO:0000256" key="2">
    <source>
        <dbReference type="ARBA" id="ARBA00023235"/>
    </source>
</evidence>
<dbReference type="GO" id="GO:0140098">
    <property type="term" value="F:catalytic activity, acting on RNA"/>
    <property type="evidence" value="ECO:0007669"/>
    <property type="project" value="UniProtKB-ARBA"/>
</dbReference>
<dbReference type="Pfam" id="PF01142">
    <property type="entry name" value="TruD"/>
    <property type="match status" value="2"/>
</dbReference>
<dbReference type="InterPro" id="IPR001656">
    <property type="entry name" value="PsdUridine_synth_TruD"/>
</dbReference>
<dbReference type="PANTHER" id="PTHR13326:SF21">
    <property type="entry name" value="PSEUDOURIDYLATE SYNTHASE PUS7L"/>
    <property type="match status" value="1"/>
</dbReference>
<protein>
    <submittedName>
        <fullName evidence="4">tRNA pseudouridine(13) synthase TruD</fullName>
    </submittedName>
</protein>
<evidence type="ECO:0000313" key="4">
    <source>
        <dbReference type="EMBL" id="HGV97463.1"/>
    </source>
</evidence>
<dbReference type="InterPro" id="IPR020103">
    <property type="entry name" value="PsdUridine_synth_cat_dom_sf"/>
</dbReference>
<dbReference type="AlphaFoldDB" id="A0A7C4TGS6"/>
<sequence length="401" mass="47426">MTDQICLGCIDDCFISYIMKIKVKPEDFVVEEILKIKPLKSGPYTLLKLEKKFWNTLDVIDFVARRMGVSTRLFSRAGLKDRYSFSTQYLSFKGDFTKGIQEKNFKIIPIGKIARELDPSLLKENRFTITIRSLEQEEIERVYRNYFEIKEYGLPNYFDEQRFGSARHRQGFFARLLMLGHYKGALKLLVCYPCQEDNQRLKKFKKFCAENWGKWEECLHLAPFEFRKMIGYLVKNPKDFKGAIKMLSKEMLNLYLLAYQSYIFNQVLNLIVKNYGIGISEVPYSMGRFIFYRSLKDKNFIEKLTIPMLNEKVVLTGYLEEKIAQVLSEEGISLRSFCLSKMRLRGVRFKTFFRPAIFYPEDFFISEFQNDEIYQGKKKLLIKFTLKPGSYATLLVRRLFL</sequence>
<dbReference type="GO" id="GO:0001522">
    <property type="term" value="P:pseudouridine synthesis"/>
    <property type="evidence" value="ECO:0007669"/>
    <property type="project" value="InterPro"/>
</dbReference>
<feature type="domain" description="TRUD" evidence="3">
    <location>
        <begin position="153"/>
        <end position="359"/>
    </location>
</feature>
<gene>
    <name evidence="4" type="primary">truD</name>
    <name evidence="4" type="ORF">ENV60_04095</name>
</gene>